<dbReference type="AlphaFoldDB" id="A0A419RTN2"/>
<organism evidence="2 3">
    <name type="scientific">Aurantiacibacter aquimixticola</name>
    <dbReference type="NCBI Taxonomy" id="1958945"/>
    <lineage>
        <taxon>Bacteria</taxon>
        <taxon>Pseudomonadati</taxon>
        <taxon>Pseudomonadota</taxon>
        <taxon>Alphaproteobacteria</taxon>
        <taxon>Sphingomonadales</taxon>
        <taxon>Erythrobacteraceae</taxon>
        <taxon>Aurantiacibacter</taxon>
    </lineage>
</organism>
<keyword evidence="3" id="KW-1185">Reference proteome</keyword>
<sequence>MSNETAIYLFRPDRLPTRQSFVAAETREAERLVRAVEVLEEERRELAQFQSDLTVGDETNCGLVIEIRGPLAEIAVPVNRHAPSGAGTFWSRIDRLAPPYTSVCSFGL</sequence>
<name>A0A419RTN2_9SPHN</name>
<dbReference type="EMBL" id="RAHX01000001">
    <property type="protein sequence ID" value="RJY09151.1"/>
    <property type="molecule type" value="Genomic_DNA"/>
</dbReference>
<reference evidence="2 3" key="1">
    <citation type="journal article" date="2017" name="Int. J. Syst. Evol. Microbiol.">
        <title>Erythrobacter aquimixticola sp. nov., isolated from the junction between the ocean and a freshwater spring.</title>
        <authorList>
            <person name="Park S."/>
            <person name="Jung Y.T."/>
            <person name="Choi S.J."/>
            <person name="Yoon J.H."/>
        </authorList>
    </citation>
    <scope>NUCLEOTIDE SEQUENCE [LARGE SCALE GENOMIC DNA]</scope>
    <source>
        <strain evidence="2 3">JSSK-14</strain>
    </source>
</reference>
<evidence type="ECO:0000313" key="3">
    <source>
        <dbReference type="Proteomes" id="UP000285232"/>
    </source>
</evidence>
<evidence type="ECO:0000313" key="2">
    <source>
        <dbReference type="EMBL" id="RJY09151.1"/>
    </source>
</evidence>
<accession>A0A419RTN2</accession>
<keyword evidence="1" id="KW-0175">Coiled coil</keyword>
<gene>
    <name evidence="2" type="ORF">D6201_07055</name>
</gene>
<proteinExistence type="predicted"/>
<feature type="coiled-coil region" evidence="1">
    <location>
        <begin position="22"/>
        <end position="52"/>
    </location>
</feature>
<evidence type="ECO:0000256" key="1">
    <source>
        <dbReference type="SAM" id="Coils"/>
    </source>
</evidence>
<dbReference type="RefSeq" id="WP_133303966.1">
    <property type="nucleotide sequence ID" value="NZ_RAHX01000001.1"/>
</dbReference>
<comment type="caution">
    <text evidence="2">The sequence shown here is derived from an EMBL/GenBank/DDBJ whole genome shotgun (WGS) entry which is preliminary data.</text>
</comment>
<dbReference type="OrthoDB" id="7541394at2"/>
<dbReference type="Proteomes" id="UP000285232">
    <property type="component" value="Unassembled WGS sequence"/>
</dbReference>
<protein>
    <submittedName>
        <fullName evidence="2">Uncharacterized protein</fullName>
    </submittedName>
</protein>